<evidence type="ECO:0000313" key="2">
    <source>
        <dbReference type="Proteomes" id="UP001150904"/>
    </source>
</evidence>
<accession>A0A9W9SX25</accession>
<comment type="caution">
    <text evidence="1">The sequence shown here is derived from an EMBL/GenBank/DDBJ whole genome shotgun (WGS) entry which is preliminary data.</text>
</comment>
<dbReference type="Proteomes" id="UP001150904">
    <property type="component" value="Unassembled WGS sequence"/>
</dbReference>
<dbReference type="EMBL" id="JAPQKR010000013">
    <property type="protein sequence ID" value="KAJ5201559.1"/>
    <property type="molecule type" value="Genomic_DNA"/>
</dbReference>
<sequence length="198" mass="20963">MCAEPNFGNGILVPQYGKPPTPLKQRHGELTALDPVNSPPPIASLELVHPYRIALAAALAAGAYFPFAVNRGSLPGAKTLGSSRGGCAVSWEADSSRTKPIMTLRVGYQFVVAPIDHDVDRPRSSRGCLLAGALGPSLPWLVLREELIFDPSLSTFISQFPPAESPETLEISFVESLESSQTAAAPLAVCADWQAIAA</sequence>
<protein>
    <submittedName>
        <fullName evidence="1">Uncharacterized protein</fullName>
    </submittedName>
</protein>
<reference evidence="1" key="2">
    <citation type="journal article" date="2023" name="IMA Fungus">
        <title>Comparative genomic study of the Penicillium genus elucidates a diverse pangenome and 15 lateral gene transfer events.</title>
        <authorList>
            <person name="Petersen C."/>
            <person name="Sorensen T."/>
            <person name="Nielsen M.R."/>
            <person name="Sondergaard T.E."/>
            <person name="Sorensen J.L."/>
            <person name="Fitzpatrick D.A."/>
            <person name="Frisvad J.C."/>
            <person name="Nielsen K.L."/>
        </authorList>
    </citation>
    <scope>NUCLEOTIDE SEQUENCE</scope>
    <source>
        <strain evidence="1">IBT 15544</strain>
    </source>
</reference>
<keyword evidence="2" id="KW-1185">Reference proteome</keyword>
<gene>
    <name evidence="1" type="ORF">N7498_006222</name>
</gene>
<organism evidence="1 2">
    <name type="scientific">Penicillium cinerascens</name>
    <dbReference type="NCBI Taxonomy" id="70096"/>
    <lineage>
        <taxon>Eukaryota</taxon>
        <taxon>Fungi</taxon>
        <taxon>Dikarya</taxon>
        <taxon>Ascomycota</taxon>
        <taxon>Pezizomycotina</taxon>
        <taxon>Eurotiomycetes</taxon>
        <taxon>Eurotiomycetidae</taxon>
        <taxon>Eurotiales</taxon>
        <taxon>Aspergillaceae</taxon>
        <taxon>Penicillium</taxon>
    </lineage>
</organism>
<reference evidence="1" key="1">
    <citation type="submission" date="2022-12" db="EMBL/GenBank/DDBJ databases">
        <authorList>
            <person name="Petersen C."/>
        </authorList>
    </citation>
    <scope>NUCLEOTIDE SEQUENCE</scope>
    <source>
        <strain evidence="1">IBT 15544</strain>
    </source>
</reference>
<name>A0A9W9SX25_9EURO</name>
<dbReference type="GeneID" id="83180585"/>
<proteinExistence type="predicted"/>
<dbReference type="RefSeq" id="XP_058307475.1">
    <property type="nucleotide sequence ID" value="XM_058453284.1"/>
</dbReference>
<evidence type="ECO:0000313" key="1">
    <source>
        <dbReference type="EMBL" id="KAJ5201559.1"/>
    </source>
</evidence>
<dbReference type="AlphaFoldDB" id="A0A9W9SX25"/>